<keyword evidence="2" id="KW-1185">Reference proteome</keyword>
<name>A0ABR0EI13_ZASCE</name>
<evidence type="ECO:0000313" key="1">
    <source>
        <dbReference type="EMBL" id="KAK4500773.1"/>
    </source>
</evidence>
<proteinExistence type="predicted"/>
<protein>
    <submittedName>
        <fullName evidence="1">Uncharacterized protein</fullName>
    </submittedName>
</protein>
<evidence type="ECO:0000313" key="2">
    <source>
        <dbReference type="Proteomes" id="UP001305779"/>
    </source>
</evidence>
<sequence length="290" mass="33885">MPGIKRLDRRDPHSRSLESLPDCLYDENTSAGTTMSRRRARLVCRAIKHNESNRLLNLPAEIRNEIYSLVIGERKVLRQTYPSHCLPKNILDQALQPILEVSKQLRAEGLGFLYSHNPLFIDGDMYQWNRVQPQHRRGHDYYLKSLQSEDDAQAHIEPLGDILIPKIAFQASRRLEMRVDTRIFTQLACSWHAVGVVLVVHGDEYSCRVHFECCDKSDICQAMVESLVLDAREQLVEKYLDKMRDDDGTMARDMRLIVDERANSPRYYASTDRPYWKHGFYSDYPWQFPQ</sequence>
<gene>
    <name evidence="1" type="ORF">PRZ48_008963</name>
</gene>
<accession>A0ABR0EI13</accession>
<organism evidence="1 2">
    <name type="scientific">Zasmidium cellare</name>
    <name type="common">Wine cellar mold</name>
    <name type="synonym">Racodium cellare</name>
    <dbReference type="NCBI Taxonomy" id="395010"/>
    <lineage>
        <taxon>Eukaryota</taxon>
        <taxon>Fungi</taxon>
        <taxon>Dikarya</taxon>
        <taxon>Ascomycota</taxon>
        <taxon>Pezizomycotina</taxon>
        <taxon>Dothideomycetes</taxon>
        <taxon>Dothideomycetidae</taxon>
        <taxon>Mycosphaerellales</taxon>
        <taxon>Mycosphaerellaceae</taxon>
        <taxon>Zasmidium</taxon>
    </lineage>
</organism>
<reference evidence="1 2" key="1">
    <citation type="journal article" date="2023" name="G3 (Bethesda)">
        <title>A chromosome-level genome assembly of Zasmidium syzygii isolated from banana leaves.</title>
        <authorList>
            <person name="van Westerhoven A.C."/>
            <person name="Mehrabi R."/>
            <person name="Talebi R."/>
            <person name="Steentjes M.B.F."/>
            <person name="Corcolon B."/>
            <person name="Chong P.A."/>
            <person name="Kema G.H.J."/>
            <person name="Seidl M.F."/>
        </authorList>
    </citation>
    <scope>NUCLEOTIDE SEQUENCE [LARGE SCALE GENOMIC DNA]</scope>
    <source>
        <strain evidence="1 2">P124</strain>
    </source>
</reference>
<comment type="caution">
    <text evidence="1">The sequence shown here is derived from an EMBL/GenBank/DDBJ whole genome shotgun (WGS) entry which is preliminary data.</text>
</comment>
<dbReference type="EMBL" id="JAXOVC010000006">
    <property type="protein sequence ID" value="KAK4500773.1"/>
    <property type="molecule type" value="Genomic_DNA"/>
</dbReference>
<dbReference type="Proteomes" id="UP001305779">
    <property type="component" value="Unassembled WGS sequence"/>
</dbReference>